<feature type="compositionally biased region" description="Low complexity" evidence="8">
    <location>
        <begin position="726"/>
        <end position="756"/>
    </location>
</feature>
<feature type="region of interest" description="Disordered" evidence="8">
    <location>
        <begin position="725"/>
        <end position="788"/>
    </location>
</feature>
<protein>
    <recommendedName>
        <fullName evidence="10">RING-type domain-containing protein</fullName>
    </recommendedName>
</protein>
<gene>
    <name evidence="11" type="ORF">HK100_003156</name>
</gene>
<keyword evidence="4" id="KW-0677">Repeat</keyword>
<evidence type="ECO:0000259" key="10">
    <source>
        <dbReference type="PROSITE" id="PS51873"/>
    </source>
</evidence>
<name>A0AAD5XJV0_9FUNG</name>
<evidence type="ECO:0000256" key="7">
    <source>
        <dbReference type="ARBA" id="ARBA00022833"/>
    </source>
</evidence>
<evidence type="ECO:0000256" key="3">
    <source>
        <dbReference type="ARBA" id="ARBA00022723"/>
    </source>
</evidence>
<proteinExistence type="predicted"/>
<dbReference type="GO" id="GO:0008270">
    <property type="term" value="F:zinc ion binding"/>
    <property type="evidence" value="ECO:0007669"/>
    <property type="project" value="UniProtKB-KW"/>
</dbReference>
<dbReference type="InterPro" id="IPR044066">
    <property type="entry name" value="TRIAD_supradom"/>
</dbReference>
<keyword evidence="5" id="KW-0863">Zinc-finger</keyword>
<dbReference type="PROSITE" id="PS51873">
    <property type="entry name" value="TRIAD"/>
    <property type="match status" value="1"/>
</dbReference>
<dbReference type="Proteomes" id="UP001211907">
    <property type="component" value="Unassembled WGS sequence"/>
</dbReference>
<evidence type="ECO:0000256" key="9">
    <source>
        <dbReference type="SAM" id="Phobius"/>
    </source>
</evidence>
<keyword evidence="7" id="KW-0862">Zinc</keyword>
<dbReference type="InterPro" id="IPR013083">
    <property type="entry name" value="Znf_RING/FYVE/PHD"/>
</dbReference>
<evidence type="ECO:0000256" key="5">
    <source>
        <dbReference type="ARBA" id="ARBA00022771"/>
    </source>
</evidence>
<dbReference type="InterPro" id="IPR051628">
    <property type="entry name" value="LUBAC_E3_Ligases"/>
</dbReference>
<evidence type="ECO:0000256" key="8">
    <source>
        <dbReference type="SAM" id="MobiDB-lite"/>
    </source>
</evidence>
<evidence type="ECO:0000256" key="4">
    <source>
        <dbReference type="ARBA" id="ARBA00022737"/>
    </source>
</evidence>
<keyword evidence="9" id="KW-0812">Transmembrane</keyword>
<dbReference type="PANTHER" id="PTHR22770">
    <property type="entry name" value="UBIQUITIN CONJUGATING ENZYME 7 INTERACTING PROTEIN-RELATED"/>
    <property type="match status" value="1"/>
</dbReference>
<dbReference type="Gene3D" id="3.30.40.10">
    <property type="entry name" value="Zinc/RING finger domain, C3HC4 (zinc finger)"/>
    <property type="match status" value="1"/>
</dbReference>
<comment type="caution">
    <text evidence="11">The sequence shown here is derived from an EMBL/GenBank/DDBJ whole genome shotgun (WGS) entry which is preliminary data.</text>
</comment>
<keyword evidence="6" id="KW-0833">Ubl conjugation pathway</keyword>
<keyword evidence="12" id="KW-1185">Reference proteome</keyword>
<evidence type="ECO:0000313" key="11">
    <source>
        <dbReference type="EMBL" id="KAJ3135019.1"/>
    </source>
</evidence>
<keyword evidence="9" id="KW-1133">Transmembrane helix</keyword>
<feature type="non-terminal residue" evidence="11">
    <location>
        <position position="900"/>
    </location>
</feature>
<dbReference type="Gene3D" id="1.20.120.1750">
    <property type="match status" value="1"/>
</dbReference>
<organism evidence="11 12">
    <name type="scientific">Physocladia obscura</name>
    <dbReference type="NCBI Taxonomy" id="109957"/>
    <lineage>
        <taxon>Eukaryota</taxon>
        <taxon>Fungi</taxon>
        <taxon>Fungi incertae sedis</taxon>
        <taxon>Chytridiomycota</taxon>
        <taxon>Chytridiomycota incertae sedis</taxon>
        <taxon>Chytridiomycetes</taxon>
        <taxon>Chytridiales</taxon>
        <taxon>Chytriomycetaceae</taxon>
        <taxon>Physocladia</taxon>
    </lineage>
</organism>
<evidence type="ECO:0000256" key="1">
    <source>
        <dbReference type="ARBA" id="ARBA00004906"/>
    </source>
</evidence>
<dbReference type="SUPFAM" id="SSF57850">
    <property type="entry name" value="RING/U-box"/>
    <property type="match status" value="1"/>
</dbReference>
<dbReference type="GO" id="GO:0016740">
    <property type="term" value="F:transferase activity"/>
    <property type="evidence" value="ECO:0007669"/>
    <property type="project" value="UniProtKB-KW"/>
</dbReference>
<dbReference type="PANTHER" id="PTHR22770:SF42">
    <property type="entry name" value="FINGER PROTEIN (ZIN), PUTATIVE (AFU_ORTHOLOGUE AFUA_4G03910)-RELATED"/>
    <property type="match status" value="1"/>
</dbReference>
<evidence type="ECO:0000313" key="12">
    <source>
        <dbReference type="Proteomes" id="UP001211907"/>
    </source>
</evidence>
<evidence type="ECO:0000256" key="6">
    <source>
        <dbReference type="ARBA" id="ARBA00022786"/>
    </source>
</evidence>
<evidence type="ECO:0000256" key="2">
    <source>
        <dbReference type="ARBA" id="ARBA00022679"/>
    </source>
</evidence>
<dbReference type="CDD" id="cd20353">
    <property type="entry name" value="Rcat_RBR_RNF216"/>
    <property type="match status" value="1"/>
</dbReference>
<accession>A0AAD5XJV0</accession>
<dbReference type="InterPro" id="IPR047546">
    <property type="entry name" value="Rcat_RBR_RNF216"/>
</dbReference>
<feature type="compositionally biased region" description="Low complexity" evidence="8">
    <location>
        <begin position="679"/>
        <end position="689"/>
    </location>
</feature>
<keyword evidence="3" id="KW-0479">Metal-binding</keyword>
<feature type="region of interest" description="Disordered" evidence="8">
    <location>
        <begin position="644"/>
        <end position="689"/>
    </location>
</feature>
<dbReference type="EMBL" id="JADGJH010000177">
    <property type="protein sequence ID" value="KAJ3135019.1"/>
    <property type="molecule type" value="Genomic_DNA"/>
</dbReference>
<feature type="compositionally biased region" description="Basic residues" evidence="8">
    <location>
        <begin position="668"/>
        <end position="678"/>
    </location>
</feature>
<feature type="domain" description="RING-type" evidence="10">
    <location>
        <begin position="225"/>
        <end position="594"/>
    </location>
</feature>
<feature type="compositionally biased region" description="Low complexity" evidence="8">
    <location>
        <begin position="766"/>
        <end position="784"/>
    </location>
</feature>
<comment type="pathway">
    <text evidence="1">Protein modification; protein ubiquitination.</text>
</comment>
<feature type="transmembrane region" description="Helical" evidence="9">
    <location>
        <begin position="382"/>
        <end position="415"/>
    </location>
</feature>
<dbReference type="Pfam" id="PF26200">
    <property type="entry name" value="Rcat_RNF216"/>
    <property type="match status" value="1"/>
</dbReference>
<reference evidence="11" key="1">
    <citation type="submission" date="2020-05" db="EMBL/GenBank/DDBJ databases">
        <title>Phylogenomic resolution of chytrid fungi.</title>
        <authorList>
            <person name="Stajich J.E."/>
            <person name="Amses K."/>
            <person name="Simmons R."/>
            <person name="Seto K."/>
            <person name="Myers J."/>
            <person name="Bonds A."/>
            <person name="Quandt C.A."/>
            <person name="Barry K."/>
            <person name="Liu P."/>
            <person name="Grigoriev I."/>
            <person name="Longcore J.E."/>
            <person name="James T.Y."/>
        </authorList>
    </citation>
    <scope>NUCLEOTIDE SEQUENCE</scope>
    <source>
        <strain evidence="11">JEL0513</strain>
    </source>
</reference>
<keyword evidence="9" id="KW-0472">Membrane</keyword>
<keyword evidence="2" id="KW-0808">Transferase</keyword>
<sequence>MEMEMDLNVLANIALKAQLQLQQQDVELALADSSTNDSVTREKNIALQLAMAAYPDGSLVHMRETVTRAANAVIACGLEVAGSHAVVARTALEAWAALGSNYPKRISTDPLQPHELFRDKDYCRAAKHLLYNEFNLHYKHTIKSILLDTNYSYVHARAALLALPPSRLWTFLSFTARAPVSVPNRLATLPALVADRDVAARIAVTARCVHDATVAQALNREQYAPLISCPVCIEDFAIEDFVTCVPRGCLVCRACLAKVVNVGLYETGELRGKHVTCFLINHDDHQGSGVCGGTFRDEDVKNVVGADIYRIYEGLIRERVVTEAFGKKGVVSCRLCGYAEVQDPPKPKNLVNHASAKVLDLITLIETKITRLQTQQYTDHVLIVAILFSFELLLACFLISIVTGCIALIFMRVFLETTGLWRQSFNLLFELTGINANTILDHAIGVRLTNNNKFQQTLQKAYKNMKLVLKQQSLNLHPSSKPPRPIPFNCKNPACLQASCASCGKEWTACHVCHEKEKDSLRLYVEQAMSEAFIRTCPKCMTRYTKQSGCNKMTCPMCKFVMCYVCRRDIQKEGYNHFCQHFRIVPGTPCKDCAKCDLYVTREDEEMLERVAKNAEKEWREMESTATMNTNSNANVNAASALAVESRNGEAGTGGSQSHASPQQHQQHQQHHQQHQQHLHQQLHQQQQQPQYMYPFSPVPALPVFGYAGGAVPLNVGFFQTPPNPGNAGLNTNANAGANSVKRAQQQQQQQQYAAASTKNYPPPFYQQAQQPQTLQQTQQQPVQSREYTSLHPASTTLPNLAVPPLFSTSLSADYAASAIPASSLSSAGTNLLTPEMTWSRVDLPAFVWFELYIRAGAVLSAAAVAREFSDGSPAFFGWNGSVGVVAPDLMWDALRTSLN</sequence>
<dbReference type="AlphaFoldDB" id="A0AAD5XJV0"/>